<proteinExistence type="predicted"/>
<evidence type="ECO:0000313" key="2">
    <source>
        <dbReference type="WBParaSite" id="maker-PairedContig_1147-snap-gene-0.4-mRNA-1"/>
    </source>
</evidence>
<reference evidence="2" key="1">
    <citation type="submission" date="2016-11" db="UniProtKB">
        <authorList>
            <consortium name="WormBaseParasite"/>
        </authorList>
    </citation>
    <scope>IDENTIFICATION</scope>
    <source>
        <strain evidence="2">pt0022</strain>
    </source>
</reference>
<dbReference type="WBParaSite" id="maker-PairedContig_1147-snap-gene-0.4-mRNA-1">
    <property type="protein sequence ID" value="maker-PairedContig_1147-snap-gene-0.4-mRNA-1"/>
    <property type="gene ID" value="maker-PairedContig_1147-snap-gene-0.4"/>
</dbReference>
<protein>
    <submittedName>
        <fullName evidence="2">Uncharacterized protein</fullName>
    </submittedName>
</protein>
<feature type="compositionally biased region" description="Polar residues" evidence="1">
    <location>
        <begin position="17"/>
        <end position="31"/>
    </location>
</feature>
<sequence>MFIIIMNVSHFGAINPTNDDNSLRTTDSSEISLIGGEERCRK</sequence>
<accession>A0A1I8E9M2</accession>
<name>A0A1I8E9M2_WUCBA</name>
<feature type="region of interest" description="Disordered" evidence="1">
    <location>
        <begin position="17"/>
        <end position="42"/>
    </location>
</feature>
<evidence type="ECO:0000256" key="1">
    <source>
        <dbReference type="SAM" id="MobiDB-lite"/>
    </source>
</evidence>
<organism evidence="2">
    <name type="scientific">Wuchereria bancrofti</name>
    <dbReference type="NCBI Taxonomy" id="6293"/>
    <lineage>
        <taxon>Eukaryota</taxon>
        <taxon>Metazoa</taxon>
        <taxon>Ecdysozoa</taxon>
        <taxon>Nematoda</taxon>
        <taxon>Chromadorea</taxon>
        <taxon>Rhabditida</taxon>
        <taxon>Spirurina</taxon>
        <taxon>Spiruromorpha</taxon>
        <taxon>Filarioidea</taxon>
        <taxon>Onchocercidae</taxon>
        <taxon>Wuchereria</taxon>
    </lineage>
</organism>
<dbReference type="AlphaFoldDB" id="A0A1I8E9M2"/>